<dbReference type="InterPro" id="IPR041374">
    <property type="entry name" value="BaeRF_family12"/>
</dbReference>
<dbReference type="EMBL" id="CP053921">
    <property type="protein sequence ID" value="QKG70397.1"/>
    <property type="molecule type" value="Genomic_DNA"/>
</dbReference>
<evidence type="ECO:0000313" key="2">
    <source>
        <dbReference type="EMBL" id="QKG70397.1"/>
    </source>
</evidence>
<evidence type="ECO:0000256" key="1">
    <source>
        <dbReference type="SAM" id="MobiDB-lite"/>
    </source>
</evidence>
<proteinExistence type="predicted"/>
<dbReference type="RefSeq" id="WP_173212392.1">
    <property type="nucleotide sequence ID" value="NZ_CP053921.1"/>
</dbReference>
<dbReference type="Pfam" id="PF18856">
    <property type="entry name" value="baeRF_family12"/>
    <property type="match status" value="1"/>
</dbReference>
<organism evidence="2 3">
    <name type="scientific">Erythrobacter mangrovi</name>
    <dbReference type="NCBI Taxonomy" id="2739433"/>
    <lineage>
        <taxon>Bacteria</taxon>
        <taxon>Pseudomonadati</taxon>
        <taxon>Pseudomonadota</taxon>
        <taxon>Alphaproteobacteria</taxon>
        <taxon>Sphingomonadales</taxon>
        <taxon>Erythrobacteraceae</taxon>
        <taxon>Erythrobacter/Porphyrobacter group</taxon>
        <taxon>Erythrobacter</taxon>
    </lineage>
</organism>
<accession>A0A7D4ASU0</accession>
<evidence type="ECO:0000313" key="3">
    <source>
        <dbReference type="Proteomes" id="UP000504693"/>
    </source>
</evidence>
<feature type="region of interest" description="Disordered" evidence="1">
    <location>
        <begin position="39"/>
        <end position="74"/>
    </location>
</feature>
<gene>
    <name evidence="2" type="ORF">HQR01_02900</name>
</gene>
<protein>
    <submittedName>
        <fullName evidence="2">Host attachment protein</fullName>
    </submittedName>
</protein>
<dbReference type="KEGG" id="emv:HQR01_02900"/>
<name>A0A7D4ASU0_9SPHN</name>
<feature type="compositionally biased region" description="Basic and acidic residues" evidence="1">
    <location>
        <begin position="60"/>
        <end position="74"/>
    </location>
</feature>
<feature type="compositionally biased region" description="Basic and acidic residues" evidence="1">
    <location>
        <begin position="39"/>
        <end position="49"/>
    </location>
</feature>
<dbReference type="Proteomes" id="UP000504693">
    <property type="component" value="Chromosome"/>
</dbReference>
<keyword evidence="3" id="KW-1185">Reference proteome</keyword>
<sequence>MQVEHGTIVLVADGAKLLLFRNEGDRKYAVLETLSHDAIEDAPTREHGTDTPGRTQSSIGDRRSSYGEPDWHSRSEDDFARHAAALCEQTAAAHPEAGIVVIATPRTLGELRKYYGRETARRLLAEIDKDLASHTTDDVIATLAAHQ</sequence>
<dbReference type="AlphaFoldDB" id="A0A7D4ASU0"/>
<reference evidence="2 3" key="1">
    <citation type="submission" date="2020-05" db="EMBL/GenBank/DDBJ databases">
        <title>Erythrobacter mangrovi sp. nov., isolated from rhizosphere soil of mangrove plant (Kandelia candel).</title>
        <authorList>
            <person name="Ye Y.H."/>
        </authorList>
    </citation>
    <scope>NUCLEOTIDE SEQUENCE [LARGE SCALE GENOMIC DNA]</scope>
    <source>
        <strain evidence="2 3">EB310</strain>
    </source>
</reference>